<proteinExistence type="predicted"/>
<evidence type="ECO:0000313" key="2">
    <source>
        <dbReference type="Proteomes" id="UP000095284"/>
    </source>
</evidence>
<feature type="region of interest" description="Disordered" evidence="1">
    <location>
        <begin position="80"/>
        <end position="99"/>
    </location>
</feature>
<dbReference type="Proteomes" id="UP000095284">
    <property type="component" value="Unplaced"/>
</dbReference>
<evidence type="ECO:0000313" key="3">
    <source>
        <dbReference type="WBParaSite" id="BXY_0493500.1"/>
    </source>
</evidence>
<protein>
    <submittedName>
        <fullName evidence="3">Uncharacterized protein</fullName>
    </submittedName>
</protein>
<organism evidence="2 3">
    <name type="scientific">Bursaphelenchus xylophilus</name>
    <name type="common">Pinewood nematode worm</name>
    <name type="synonym">Aphelenchoides xylophilus</name>
    <dbReference type="NCBI Taxonomy" id="6326"/>
    <lineage>
        <taxon>Eukaryota</taxon>
        <taxon>Metazoa</taxon>
        <taxon>Ecdysozoa</taxon>
        <taxon>Nematoda</taxon>
        <taxon>Chromadorea</taxon>
        <taxon>Rhabditida</taxon>
        <taxon>Tylenchina</taxon>
        <taxon>Tylenchomorpha</taxon>
        <taxon>Aphelenchoidea</taxon>
        <taxon>Aphelenchoididae</taxon>
        <taxon>Bursaphelenchus</taxon>
    </lineage>
</organism>
<name>A0A1I7RW22_BURXY</name>
<dbReference type="WBParaSite" id="BXY_0493500.1">
    <property type="protein sequence ID" value="BXY_0493500.1"/>
    <property type="gene ID" value="BXY_0493500"/>
</dbReference>
<evidence type="ECO:0000256" key="1">
    <source>
        <dbReference type="SAM" id="MobiDB-lite"/>
    </source>
</evidence>
<sequence>MRKPLPTVVDDVMVRADGRDLVVREVGVASRRRRNHLIGVAGLGVSHRFAQNQSKESPNVELRQLLEVVEEGGADNFCDRSSCRENNKHKVAAPTASLE</sequence>
<dbReference type="AlphaFoldDB" id="A0A1I7RW22"/>
<accession>A0A1I7RW22</accession>
<reference evidence="3" key="1">
    <citation type="submission" date="2016-11" db="UniProtKB">
        <authorList>
            <consortium name="WormBaseParasite"/>
        </authorList>
    </citation>
    <scope>IDENTIFICATION</scope>
</reference>